<feature type="transmembrane region" description="Helical" evidence="7">
    <location>
        <begin position="312"/>
        <end position="333"/>
    </location>
</feature>
<dbReference type="PRINTS" id="PR00173">
    <property type="entry name" value="EDTRNSPORT"/>
</dbReference>
<dbReference type="AlphaFoldDB" id="A0A0D3J7Z2"/>
<keyword evidence="2 7" id="KW-0813">Transport</keyword>
<dbReference type="GO" id="GO:0015293">
    <property type="term" value="F:symporter activity"/>
    <property type="evidence" value="ECO:0007669"/>
    <property type="project" value="UniProtKB-UniRule"/>
</dbReference>
<dbReference type="Pfam" id="PF00375">
    <property type="entry name" value="SDF"/>
    <property type="match status" value="1"/>
</dbReference>
<feature type="transmembrane region" description="Helical" evidence="7">
    <location>
        <begin position="353"/>
        <end position="377"/>
    </location>
</feature>
<dbReference type="PaxDb" id="2903-EOD19627"/>
<protein>
    <recommendedName>
        <fullName evidence="7">Amino acid transporter</fullName>
    </recommendedName>
</protein>
<dbReference type="RefSeq" id="XP_005772056.1">
    <property type="nucleotide sequence ID" value="XM_005771999.1"/>
</dbReference>
<keyword evidence="7" id="KW-0769">Symport</keyword>
<keyword evidence="4 7" id="KW-0812">Transmembrane</keyword>
<dbReference type="eggNOG" id="KOG3787">
    <property type="taxonomic scope" value="Eukaryota"/>
</dbReference>
<dbReference type="GeneID" id="17265128"/>
<dbReference type="GO" id="GO:0005886">
    <property type="term" value="C:plasma membrane"/>
    <property type="evidence" value="ECO:0007669"/>
    <property type="project" value="UniProtKB-SubCell"/>
</dbReference>
<dbReference type="OMA" id="HGDPIME"/>
<dbReference type="Gene3D" id="1.10.3860.10">
    <property type="entry name" value="Sodium:dicarboxylate symporter"/>
    <property type="match status" value="1"/>
</dbReference>
<dbReference type="PANTHER" id="PTHR42865">
    <property type="entry name" value="PROTON/GLUTAMATE-ASPARTATE SYMPORTER"/>
    <property type="match status" value="1"/>
</dbReference>
<comment type="subcellular location">
    <subcellularLocation>
        <location evidence="1">Cell membrane</location>
        <topology evidence="1">Multi-pass membrane protein</topology>
    </subcellularLocation>
    <subcellularLocation>
        <location evidence="7">Membrane</location>
        <topology evidence="7">Multi-pass membrane protein</topology>
    </subcellularLocation>
</comment>
<name>A0A0D3J7Z2_EMIH1</name>
<evidence type="ECO:0000256" key="4">
    <source>
        <dbReference type="ARBA" id="ARBA00022692"/>
    </source>
</evidence>
<dbReference type="HOGENOM" id="CLU_434418_0_0_1"/>
<dbReference type="STRING" id="2903.R1CBA8"/>
<feature type="region of interest" description="Disordered" evidence="8">
    <location>
        <begin position="616"/>
        <end position="638"/>
    </location>
</feature>
<reference evidence="9" key="2">
    <citation type="submission" date="2024-10" db="UniProtKB">
        <authorList>
            <consortium name="EnsemblProtists"/>
        </authorList>
    </citation>
    <scope>IDENTIFICATION</scope>
</reference>
<keyword evidence="5 7" id="KW-1133">Transmembrane helix</keyword>
<feature type="transmembrane region" description="Helical" evidence="7">
    <location>
        <begin position="480"/>
        <end position="502"/>
    </location>
</feature>
<sequence length="638" mass="65733">MQVLKKACAGIRGLHPVVKILICGAIGLGAGLALAFTNSEPSPTWRAEFLLYLRALSAMVGPLVFCSVVLGFAALGEIGASGGKIMRAAFGLYGIFLTLITRPAWDTTDQGSNRVLVSPPAVPYDAKDRRVTLGYKDGVWCCPPGEAVAGAYRFTAAEAARVDVLFEGAPSAVRVTELSYYYPGMVTFDLPDAVSGGGDQRDVLAGRTNLTLYDAGGDVVLSSGLEVTGGSSSERGAISVSLGLLYDVSLEGLLYDVVPDNLVGIFYGPGGSASLLSIISFGIAFALAALIQGRTPGSTSLVLPFLQEFLDTLMHIILGVVALTPVAVGSLILQAVGQNSSDELAEAMSSLGIVVACILAANLFHTVAVLPSLVYCASRRNPYAHLRGMLRAAGVAAGSSSSAVTLPVTMECCEGLGYDPAISRLSLGCTISMDGAAVLMSAVTIWLGVMAGQTFTAAKVLVLLLIVVLSSMGASPTPGIIPTIILIFGAVYGTAEIAYVAAVDWLIDRSATVTNVLSDSFVVCILDKWFGAAAVSGSAEAEARGPSSAGAFVSLAGFGAVRAEAATATKSVLADFFALHTSLSSPLPLWRRQRRVISGGSATTATVEAEALDLAEPEATDGAVAPENTRDFSHSRGA</sequence>
<keyword evidence="3" id="KW-1003">Cell membrane</keyword>
<evidence type="ECO:0000256" key="6">
    <source>
        <dbReference type="ARBA" id="ARBA00023136"/>
    </source>
</evidence>
<dbReference type="PANTHER" id="PTHR42865:SF7">
    <property type="entry name" value="PROTON_GLUTAMATE-ASPARTATE SYMPORTER"/>
    <property type="match status" value="1"/>
</dbReference>
<feature type="transmembrane region" description="Helical" evidence="7">
    <location>
        <begin position="265"/>
        <end position="291"/>
    </location>
</feature>
<comment type="similarity">
    <text evidence="7">Belongs to the dicarboxylate/amino acid:cation symporter (DAACS) (TC 2.A.23) family.</text>
</comment>
<evidence type="ECO:0000256" key="7">
    <source>
        <dbReference type="RuleBase" id="RU361216"/>
    </source>
</evidence>
<evidence type="ECO:0000256" key="8">
    <source>
        <dbReference type="SAM" id="MobiDB-lite"/>
    </source>
</evidence>
<feature type="transmembrane region" description="Helical" evidence="7">
    <location>
        <begin position="49"/>
        <end position="73"/>
    </location>
</feature>
<feature type="transmembrane region" description="Helical" evidence="7">
    <location>
        <begin position="85"/>
        <end position="105"/>
    </location>
</feature>
<keyword evidence="10" id="KW-1185">Reference proteome</keyword>
<evidence type="ECO:0000256" key="5">
    <source>
        <dbReference type="ARBA" id="ARBA00022989"/>
    </source>
</evidence>
<organism evidence="9 10">
    <name type="scientific">Emiliania huxleyi (strain CCMP1516)</name>
    <dbReference type="NCBI Taxonomy" id="280463"/>
    <lineage>
        <taxon>Eukaryota</taxon>
        <taxon>Haptista</taxon>
        <taxon>Haptophyta</taxon>
        <taxon>Prymnesiophyceae</taxon>
        <taxon>Isochrysidales</taxon>
        <taxon>Noelaerhabdaceae</taxon>
        <taxon>Emiliania</taxon>
    </lineage>
</organism>
<dbReference type="EnsemblProtists" id="EOD19627">
    <property type="protein sequence ID" value="EOD19627"/>
    <property type="gene ID" value="EMIHUDRAFT_451189"/>
</dbReference>
<evidence type="ECO:0000256" key="1">
    <source>
        <dbReference type="ARBA" id="ARBA00004651"/>
    </source>
</evidence>
<proteinExistence type="inferred from homology"/>
<feature type="compositionally biased region" description="Basic and acidic residues" evidence="8">
    <location>
        <begin position="628"/>
        <end position="638"/>
    </location>
</feature>
<keyword evidence="6 7" id="KW-0472">Membrane</keyword>
<evidence type="ECO:0000313" key="10">
    <source>
        <dbReference type="Proteomes" id="UP000013827"/>
    </source>
</evidence>
<accession>A0A0D3J7Z2</accession>
<dbReference type="SUPFAM" id="SSF118215">
    <property type="entry name" value="Proton glutamate symport protein"/>
    <property type="match status" value="2"/>
</dbReference>
<dbReference type="KEGG" id="ehx:EMIHUDRAFT_451189"/>
<evidence type="ECO:0000256" key="3">
    <source>
        <dbReference type="ARBA" id="ARBA00022475"/>
    </source>
</evidence>
<dbReference type="InterPro" id="IPR001991">
    <property type="entry name" value="Na-dicarboxylate_symporter"/>
</dbReference>
<evidence type="ECO:0000313" key="9">
    <source>
        <dbReference type="EnsemblProtists" id="EOD19627"/>
    </source>
</evidence>
<feature type="transmembrane region" description="Helical" evidence="7">
    <location>
        <begin position="456"/>
        <end position="474"/>
    </location>
</feature>
<evidence type="ECO:0000256" key="2">
    <source>
        <dbReference type="ARBA" id="ARBA00022448"/>
    </source>
</evidence>
<feature type="transmembrane region" description="Helical" evidence="7">
    <location>
        <begin position="20"/>
        <end position="37"/>
    </location>
</feature>
<dbReference type="InterPro" id="IPR036458">
    <property type="entry name" value="Na:dicarbo_symporter_sf"/>
</dbReference>
<dbReference type="Proteomes" id="UP000013827">
    <property type="component" value="Unassembled WGS sequence"/>
</dbReference>
<reference evidence="10" key="1">
    <citation type="journal article" date="2013" name="Nature">
        <title>Pan genome of the phytoplankton Emiliania underpins its global distribution.</title>
        <authorList>
            <person name="Read B.A."/>
            <person name="Kegel J."/>
            <person name="Klute M.J."/>
            <person name="Kuo A."/>
            <person name="Lefebvre S.C."/>
            <person name="Maumus F."/>
            <person name="Mayer C."/>
            <person name="Miller J."/>
            <person name="Monier A."/>
            <person name="Salamov A."/>
            <person name="Young J."/>
            <person name="Aguilar M."/>
            <person name="Claverie J.M."/>
            <person name="Frickenhaus S."/>
            <person name="Gonzalez K."/>
            <person name="Herman E.K."/>
            <person name="Lin Y.C."/>
            <person name="Napier J."/>
            <person name="Ogata H."/>
            <person name="Sarno A.F."/>
            <person name="Shmutz J."/>
            <person name="Schroeder D."/>
            <person name="de Vargas C."/>
            <person name="Verret F."/>
            <person name="von Dassow P."/>
            <person name="Valentin K."/>
            <person name="Van de Peer Y."/>
            <person name="Wheeler G."/>
            <person name="Dacks J.B."/>
            <person name="Delwiche C.F."/>
            <person name="Dyhrman S.T."/>
            <person name="Glockner G."/>
            <person name="John U."/>
            <person name="Richards T."/>
            <person name="Worden A.Z."/>
            <person name="Zhang X."/>
            <person name="Grigoriev I.V."/>
            <person name="Allen A.E."/>
            <person name="Bidle K."/>
            <person name="Borodovsky M."/>
            <person name="Bowler C."/>
            <person name="Brownlee C."/>
            <person name="Cock J.M."/>
            <person name="Elias M."/>
            <person name="Gladyshev V.N."/>
            <person name="Groth M."/>
            <person name="Guda C."/>
            <person name="Hadaegh A."/>
            <person name="Iglesias-Rodriguez M.D."/>
            <person name="Jenkins J."/>
            <person name="Jones B.M."/>
            <person name="Lawson T."/>
            <person name="Leese F."/>
            <person name="Lindquist E."/>
            <person name="Lobanov A."/>
            <person name="Lomsadze A."/>
            <person name="Malik S.B."/>
            <person name="Marsh M.E."/>
            <person name="Mackinder L."/>
            <person name="Mock T."/>
            <person name="Mueller-Roeber B."/>
            <person name="Pagarete A."/>
            <person name="Parker M."/>
            <person name="Probert I."/>
            <person name="Quesneville H."/>
            <person name="Raines C."/>
            <person name="Rensing S.A."/>
            <person name="Riano-Pachon D.M."/>
            <person name="Richier S."/>
            <person name="Rokitta S."/>
            <person name="Shiraiwa Y."/>
            <person name="Soanes D.M."/>
            <person name="van der Giezen M."/>
            <person name="Wahlund T.M."/>
            <person name="Williams B."/>
            <person name="Wilson W."/>
            <person name="Wolfe G."/>
            <person name="Wurch L.L."/>
        </authorList>
    </citation>
    <scope>NUCLEOTIDE SEQUENCE</scope>
</reference>